<dbReference type="Proteomes" id="UP000756860">
    <property type="component" value="Unassembled WGS sequence"/>
</dbReference>
<keyword evidence="3" id="KW-1185">Reference proteome</keyword>
<proteinExistence type="predicted"/>
<dbReference type="InterPro" id="IPR029063">
    <property type="entry name" value="SAM-dependent_MTases_sf"/>
</dbReference>
<sequence>MIDLFSHIWNSSLKSLVTETRMKLSGVRGDSAEEERLKGVSRFVSGETSLLGRSVKYVDAPSYLFMRREIFESEIYRFQCSTQNPYIIDCGANIGLSVIYFKKLYPDSTILAFEPDVNIFSVLSENMATFALQGVTLSNKALWSEEARVPFIQEGADGGRIDASISGSPCTVTATTLSQYLVKHVDFLKLDIEGAEGDVLEECREGLAHVERMFLEYHSAHGEPQQLGRILEILRGAGFRYYIEHIGITSGHPFIHRHTCNNFDNQLNIYAYRP</sequence>
<dbReference type="InterPro" id="IPR052514">
    <property type="entry name" value="SAM-dependent_MTase"/>
</dbReference>
<evidence type="ECO:0000313" key="3">
    <source>
        <dbReference type="Proteomes" id="UP000756860"/>
    </source>
</evidence>
<dbReference type="EMBL" id="JAHCVK010000002">
    <property type="protein sequence ID" value="MBT0653034.1"/>
    <property type="molecule type" value="Genomic_DNA"/>
</dbReference>
<dbReference type="Gene3D" id="3.40.50.150">
    <property type="entry name" value="Vaccinia Virus protein VP39"/>
    <property type="match status" value="1"/>
</dbReference>
<dbReference type="GO" id="GO:0032259">
    <property type="term" value="P:methylation"/>
    <property type="evidence" value="ECO:0007669"/>
    <property type="project" value="UniProtKB-KW"/>
</dbReference>
<dbReference type="RefSeq" id="WP_214175018.1">
    <property type="nucleotide sequence ID" value="NZ_JAHCVK010000002.1"/>
</dbReference>
<reference evidence="2 3" key="1">
    <citation type="submission" date="2021-05" db="EMBL/GenBank/DDBJ databases">
        <title>The draft genome of Geobacter luticola JCM 17780.</title>
        <authorList>
            <person name="Xu Z."/>
            <person name="Masuda Y."/>
            <person name="Itoh H."/>
            <person name="Senoo K."/>
        </authorList>
    </citation>
    <scope>NUCLEOTIDE SEQUENCE [LARGE SCALE GENOMIC DNA]</scope>
    <source>
        <strain evidence="2 3">JCM 17780</strain>
    </source>
</reference>
<evidence type="ECO:0000313" key="2">
    <source>
        <dbReference type="EMBL" id="MBT0653034.1"/>
    </source>
</evidence>
<dbReference type="InterPro" id="IPR006342">
    <property type="entry name" value="FkbM_mtfrase"/>
</dbReference>
<keyword evidence="2" id="KW-0808">Transferase</keyword>
<keyword evidence="2" id="KW-0489">Methyltransferase</keyword>
<comment type="caution">
    <text evidence="2">The sequence shown here is derived from an EMBL/GenBank/DDBJ whole genome shotgun (WGS) entry which is preliminary data.</text>
</comment>
<dbReference type="PANTHER" id="PTHR34203">
    <property type="entry name" value="METHYLTRANSFERASE, FKBM FAMILY PROTEIN"/>
    <property type="match status" value="1"/>
</dbReference>
<feature type="domain" description="Methyltransferase FkbM" evidence="1">
    <location>
        <begin position="89"/>
        <end position="241"/>
    </location>
</feature>
<dbReference type="Pfam" id="PF05050">
    <property type="entry name" value="Methyltransf_21"/>
    <property type="match status" value="1"/>
</dbReference>
<name>A0ABS5SCC9_9BACT</name>
<dbReference type="GO" id="GO:0008168">
    <property type="term" value="F:methyltransferase activity"/>
    <property type="evidence" value="ECO:0007669"/>
    <property type="project" value="UniProtKB-KW"/>
</dbReference>
<dbReference type="PANTHER" id="PTHR34203:SF15">
    <property type="entry name" value="SLL1173 PROTEIN"/>
    <property type="match status" value="1"/>
</dbReference>
<dbReference type="SUPFAM" id="SSF53335">
    <property type="entry name" value="S-adenosyl-L-methionine-dependent methyltransferases"/>
    <property type="match status" value="1"/>
</dbReference>
<accession>A0ABS5SCC9</accession>
<evidence type="ECO:0000259" key="1">
    <source>
        <dbReference type="Pfam" id="PF05050"/>
    </source>
</evidence>
<protein>
    <submittedName>
        <fullName evidence="2">FkbM family methyltransferase</fullName>
    </submittedName>
</protein>
<dbReference type="NCBIfam" id="TIGR01444">
    <property type="entry name" value="fkbM_fam"/>
    <property type="match status" value="1"/>
</dbReference>
<organism evidence="2 3">
    <name type="scientific">Geomobilimonas luticola</name>
    <dbReference type="NCBI Taxonomy" id="1114878"/>
    <lineage>
        <taxon>Bacteria</taxon>
        <taxon>Pseudomonadati</taxon>
        <taxon>Thermodesulfobacteriota</taxon>
        <taxon>Desulfuromonadia</taxon>
        <taxon>Geobacterales</taxon>
        <taxon>Geobacteraceae</taxon>
        <taxon>Geomobilimonas</taxon>
    </lineage>
</organism>
<gene>
    <name evidence="2" type="ORF">KI810_08195</name>
</gene>